<evidence type="ECO:0000256" key="1">
    <source>
        <dbReference type="SAM" id="MobiDB-lite"/>
    </source>
</evidence>
<feature type="signal peptide" evidence="2">
    <location>
        <begin position="1"/>
        <end position="20"/>
    </location>
</feature>
<proteinExistence type="predicted"/>
<dbReference type="AlphaFoldDB" id="A5Z7Y8"/>
<reference evidence="4 5" key="2">
    <citation type="submission" date="2007-04" db="EMBL/GenBank/DDBJ databases">
        <title>Draft genome sequence of Eubacterium ventriosum (ATCC 27560).</title>
        <authorList>
            <person name="Sudarsanam P."/>
            <person name="Ley R."/>
            <person name="Guruge J."/>
            <person name="Turnbaugh P.J."/>
            <person name="Mahowald M."/>
            <person name="Liep D."/>
            <person name="Gordon J."/>
        </authorList>
    </citation>
    <scope>NUCLEOTIDE SEQUENCE [LARGE SCALE GENOMIC DNA]</scope>
    <source>
        <strain evidence="4 5">ATCC 27560</strain>
    </source>
</reference>
<dbReference type="CDD" id="cd00063">
    <property type="entry name" value="FN3"/>
    <property type="match status" value="1"/>
</dbReference>
<dbReference type="Proteomes" id="UP000006000">
    <property type="component" value="Unassembled WGS sequence"/>
</dbReference>
<evidence type="ECO:0000313" key="4">
    <source>
        <dbReference type="EMBL" id="EDM51045.1"/>
    </source>
</evidence>
<keyword evidence="2" id="KW-0732">Signal</keyword>
<dbReference type="Gene3D" id="2.60.120.560">
    <property type="entry name" value="Exo-inulinase, domain 1"/>
    <property type="match status" value="3"/>
</dbReference>
<dbReference type="InterPro" id="IPR036514">
    <property type="entry name" value="SGNH_hydro_sf"/>
</dbReference>
<dbReference type="InterPro" id="IPR036116">
    <property type="entry name" value="FN3_sf"/>
</dbReference>
<feature type="domain" description="Fibronectin type-III" evidence="3">
    <location>
        <begin position="983"/>
        <end position="1070"/>
    </location>
</feature>
<dbReference type="PROSITE" id="PS50853">
    <property type="entry name" value="FN3"/>
    <property type="match status" value="1"/>
</dbReference>
<dbReference type="InterPro" id="IPR013783">
    <property type="entry name" value="Ig-like_fold"/>
</dbReference>
<evidence type="ECO:0000256" key="2">
    <source>
        <dbReference type="SAM" id="SignalP"/>
    </source>
</evidence>
<feature type="compositionally biased region" description="Low complexity" evidence="1">
    <location>
        <begin position="961"/>
        <end position="973"/>
    </location>
</feature>
<dbReference type="InterPro" id="IPR013830">
    <property type="entry name" value="SGNH_hydro"/>
</dbReference>
<dbReference type="EMBL" id="AAVL02000035">
    <property type="protein sequence ID" value="EDM51045.1"/>
    <property type="molecule type" value="Genomic_DNA"/>
</dbReference>
<dbReference type="InterPro" id="IPR003961">
    <property type="entry name" value="FN3_dom"/>
</dbReference>
<dbReference type="SUPFAM" id="SSF49265">
    <property type="entry name" value="Fibronectin type III"/>
    <property type="match status" value="1"/>
</dbReference>
<dbReference type="SUPFAM" id="SSF52266">
    <property type="entry name" value="SGNH hydrolase"/>
    <property type="match status" value="1"/>
</dbReference>
<sequence>MIKRKKRLCAVILTATLVMTGIQMPLGVQQVSAYTEDDAVEATLNDFESYYSRDLGQTENLLGTVSKEEKWNIDENGVITDTNSTWWNSGDNLWPDMSVLKYNISQYKDFTLTVDFKNHIRGDYEEDGVTKKDNWEMRYGAFVGFGIKNNGGDITGWNGDNTGIIIKPYGTNSIKLAGSFDDINSGKHESATQYDTTIDGVDIANEDWHTMKLEVKAGIIKITVDEQQAWPTQPLGYSDWYEGGYVVIGSNNGGTQFKNIKIAGDKVVLTSQEERLKEYSAYYASDLGTTGNILTSVNKTEKWYVDDDGVITDMNSTWWNSGDELWKDMSVLKYNISQYKDFTLTVDFKNHIRGDYEEDGVTKKDNWEMRYGAFVGFGIENNGSDITGWNGDNTGIIIKPYGTNSIKLAGSFDDINSGTHQSATQYDTTIDGVDIANEDWHTMKLEVKAGIIKITVDEKQAWSTQPFGYSDWYEGGYVVIGSNNGGTQFKNVQIEEYNSEEGEPTNDFSKVSSYYTEDNATSDLRLAEPTDYWTETNGSYKRKAVEDNPEAKDALYMAQLFLKDKQYYEFELEADINIGKNNWRRTIIGFGAQEGRHFRQSGGGMGIYFDGIDSPTEASVCHVGNCFNDDGVFKNWDTWGDQHYKGIDANGTVHVKMIVKDRAVTIYVDDKETPTKFSIPYWYKGGYIYLASNATGAKFSNITIKEISGTISEDTESPLYKKSSLFIGDSISYGAGADLVNPVGYSWGGIIGEKNEMDWLNVSVGGATIAESPATIIENELNAPCVESKDWDYIIVEGGINDAMKNTETGVCPLGTITPSLNNKFDKTTFAGALEALFKRLIVTYPNAKIGYIVTFNIKWEPAYDSDKYFDLAKQICDKWGIQYLNLRDNSILDNESFMENLLMDGCHPSTQGYETLSPIIEGWMKTLKTDKIDIPKDPDETTKEPVTDDITTKNPVTQETTTNKTDTPGTTTQRQVTVQKPAKAVIKKLKNTKKKSIKISLKKAVRAKKYQIQYSLNKKFKKAKIKTTTKLTYVIKNLKKGKTYYVRVRGVNGTKNGAWSRIKRVKIKK</sequence>
<dbReference type="Pfam" id="PF00041">
    <property type="entry name" value="fn3"/>
    <property type="match status" value="1"/>
</dbReference>
<dbReference type="CDD" id="cd00229">
    <property type="entry name" value="SGNH_hydrolase"/>
    <property type="match status" value="1"/>
</dbReference>
<reference evidence="4 5" key="1">
    <citation type="submission" date="2007-03" db="EMBL/GenBank/DDBJ databases">
        <authorList>
            <person name="Fulton L."/>
            <person name="Clifton S."/>
            <person name="Fulton B."/>
            <person name="Xu J."/>
            <person name="Minx P."/>
            <person name="Pepin K.H."/>
            <person name="Johnson M."/>
            <person name="Thiruvilangam P."/>
            <person name="Bhonagiri V."/>
            <person name="Nash W.E."/>
            <person name="Mardis E.R."/>
            <person name="Wilson R.K."/>
        </authorList>
    </citation>
    <scope>NUCLEOTIDE SEQUENCE [LARGE SCALE GENOMIC DNA]</scope>
    <source>
        <strain evidence="4 5">ATCC 27560</strain>
    </source>
</reference>
<name>A5Z7Y8_9FIRM</name>
<dbReference type="STRING" id="411463.EUBVEN_01828"/>
<dbReference type="SMART" id="SM00060">
    <property type="entry name" value="FN3"/>
    <property type="match status" value="1"/>
</dbReference>
<dbReference type="HOGENOM" id="CLU_287679_0_0_9"/>
<dbReference type="Pfam" id="PF13472">
    <property type="entry name" value="Lipase_GDSL_2"/>
    <property type="match status" value="1"/>
</dbReference>
<protein>
    <submittedName>
        <fullName evidence="4">GDSL-like protein</fullName>
    </submittedName>
</protein>
<dbReference type="Gene3D" id="2.60.40.10">
    <property type="entry name" value="Immunoglobulins"/>
    <property type="match status" value="1"/>
</dbReference>
<comment type="caution">
    <text evidence="4">The sequence shown here is derived from an EMBL/GenBank/DDBJ whole genome shotgun (WGS) entry which is preliminary data.</text>
</comment>
<dbReference type="RefSeq" id="WP_005363355.1">
    <property type="nucleotide sequence ID" value="NZ_DS264285.1"/>
</dbReference>
<dbReference type="eggNOG" id="COG2755">
    <property type="taxonomic scope" value="Bacteria"/>
</dbReference>
<dbReference type="OrthoDB" id="5432414at2"/>
<evidence type="ECO:0000259" key="3">
    <source>
        <dbReference type="PROSITE" id="PS50853"/>
    </source>
</evidence>
<evidence type="ECO:0000313" key="5">
    <source>
        <dbReference type="Proteomes" id="UP000006000"/>
    </source>
</evidence>
<organism evidence="4 5">
    <name type="scientific">Eubacterium ventriosum ATCC 27560</name>
    <dbReference type="NCBI Taxonomy" id="411463"/>
    <lineage>
        <taxon>Bacteria</taxon>
        <taxon>Bacillati</taxon>
        <taxon>Bacillota</taxon>
        <taxon>Clostridia</taxon>
        <taxon>Eubacteriales</taxon>
        <taxon>Eubacteriaceae</taxon>
        <taxon>Eubacterium</taxon>
    </lineage>
</organism>
<gene>
    <name evidence="4" type="ORF">EUBVEN_01828</name>
</gene>
<feature type="chain" id="PRO_5038455235" evidence="2">
    <location>
        <begin position="21"/>
        <end position="1070"/>
    </location>
</feature>
<feature type="compositionally biased region" description="Basic and acidic residues" evidence="1">
    <location>
        <begin position="935"/>
        <end position="947"/>
    </location>
</feature>
<dbReference type="Gene3D" id="3.40.50.1110">
    <property type="entry name" value="SGNH hydrolase"/>
    <property type="match status" value="1"/>
</dbReference>
<feature type="region of interest" description="Disordered" evidence="1">
    <location>
        <begin position="935"/>
        <end position="978"/>
    </location>
</feature>
<accession>A5Z7Y8</accession>